<dbReference type="PANTHER" id="PTHR24365:SF524">
    <property type="entry name" value="TOLL-LIKE RECEPTOR 3"/>
    <property type="match status" value="1"/>
</dbReference>
<comment type="similarity">
    <text evidence="2">Belongs to the Toll-like receptor family.</text>
</comment>
<sequence length="905" mass="102549">MHIMLPFSLFPLLPLGVLVLLTLSPGSTWQMRHGCKIQDSRADCSHLRLQEIPKDLPKNISSLDMSHNQLKDLNPTILALYPRLIHLDASFNSLTKLPANLCRSLPTLASLSVQHNEVHLLTPEELRSCPSLNRLDLSWNRLKLRQEPFSVLPHLTWLDVSRNKLESAQLGTHPQLSNLVTLVLSGNSISTLRKDDFYFLRNSSSFRVLGLSSLPLQMVEPGCFKSISGLRDLVLDGSKLSPQVTSRLCEELSGTAVRNLSLRNTDQDNLMNTTFKGLGGTNLTILDLSKNQIDQIAEGSFQWFPLLETLSLEENKLKKLTRGTFLGLGALKKLNLSWALVKKPAAAIDDFSFQPLAKLESLHMENTGLRKITEHTFSGLYSLRTLDLSWSSAQIRTITNRTFVSLQDSPLRMLNLSFTAIAKLDPNAFSCLSNLTKLLLGHNFISQTLTGEELQGLNRVEELYLSFNQNKITLTSSSFVHVPTLRALYLDHALTGTLDLNPSPFRPLVNLRLLNLNYNNIANINADLLAGQGQLKVLTLQHNNLARLWKNANPGGPVLFLKDVKNLSVLEMDTNGLDEIPLAGLKGLTQLQELSLSGNLLEYLQDSLFSDLHSLRVLHLQKNMITSVRREVFASAMANLSELQMDHNPFDCTCESILWFTTWLNSTSASVPGLQQGYICNTPSLYYNRSIMQFDPLSCKDMTPFQGLFVLTSTAVLLLLFTAFLWHFQGWRIQFYGSILINRTLGLKDDGSEEERFEYDAFIIHTEKDRPWVERRLLPLENEHLKFFTEYRDAIPGHSHLETIVDNLKKARKIIFVVTDMLLKDSWCRQFKAHHALHQVMEDSRDSVVLVFLQDVPDYQLSRSLLLRRGMLKSRCILHWPQHKERIPAFHQKLRVALATSNRVN</sequence>
<dbReference type="SMART" id="SM00255">
    <property type="entry name" value="TIR"/>
    <property type="match status" value="1"/>
</dbReference>
<dbReference type="GO" id="GO:0038023">
    <property type="term" value="F:signaling receptor activity"/>
    <property type="evidence" value="ECO:0007669"/>
    <property type="project" value="TreeGrafter"/>
</dbReference>
<accession>A0A6J2WDI6</accession>
<organism evidence="17 18">
    <name type="scientific">Chanos chanos</name>
    <name type="common">Milkfish</name>
    <name type="synonym">Mugil chanos</name>
    <dbReference type="NCBI Taxonomy" id="29144"/>
    <lineage>
        <taxon>Eukaryota</taxon>
        <taxon>Metazoa</taxon>
        <taxon>Chordata</taxon>
        <taxon>Craniata</taxon>
        <taxon>Vertebrata</taxon>
        <taxon>Euteleostomi</taxon>
        <taxon>Actinopterygii</taxon>
        <taxon>Neopterygii</taxon>
        <taxon>Teleostei</taxon>
        <taxon>Ostariophysi</taxon>
        <taxon>Gonorynchiformes</taxon>
        <taxon>Chanidae</taxon>
        <taxon>Chanos</taxon>
    </lineage>
</organism>
<keyword evidence="10 14" id="KW-0472">Membrane</keyword>
<dbReference type="PANTHER" id="PTHR24365">
    <property type="entry name" value="TOLL-LIKE RECEPTOR"/>
    <property type="match status" value="1"/>
</dbReference>
<evidence type="ECO:0000256" key="6">
    <source>
        <dbReference type="ARBA" id="ARBA00022729"/>
    </source>
</evidence>
<dbReference type="SMART" id="SM00369">
    <property type="entry name" value="LRR_TYP"/>
    <property type="match status" value="16"/>
</dbReference>
<keyword evidence="12" id="KW-0325">Glycoprotein</keyword>
<keyword evidence="9 14" id="KW-1133">Transmembrane helix</keyword>
<dbReference type="PROSITE" id="PS50104">
    <property type="entry name" value="TIR"/>
    <property type="match status" value="1"/>
</dbReference>
<keyword evidence="5 14" id="KW-0812">Transmembrane</keyword>
<dbReference type="Gene3D" id="3.80.10.10">
    <property type="entry name" value="Ribonuclease Inhibitor"/>
    <property type="match status" value="1"/>
</dbReference>
<dbReference type="InterPro" id="IPR035897">
    <property type="entry name" value="Toll_tir_struct_dom_sf"/>
</dbReference>
<dbReference type="Pfam" id="PF13855">
    <property type="entry name" value="LRR_8"/>
    <property type="match status" value="6"/>
</dbReference>
<comment type="subcellular location">
    <subcellularLocation>
        <location evidence="1">Membrane</location>
        <topology evidence="1">Single-pass type I membrane protein</topology>
    </subcellularLocation>
</comment>
<dbReference type="GeneID" id="115823643"/>
<keyword evidence="4" id="KW-0433">Leucine-rich repeat</keyword>
<dbReference type="InParanoid" id="A0A6J2WDI6"/>
<dbReference type="RefSeq" id="XP_030643535.1">
    <property type="nucleotide sequence ID" value="XM_030787675.1"/>
</dbReference>
<dbReference type="InterPro" id="IPR003591">
    <property type="entry name" value="Leu-rich_rpt_typical-subtyp"/>
</dbReference>
<dbReference type="SMART" id="SM00082">
    <property type="entry name" value="LRRCT"/>
    <property type="match status" value="1"/>
</dbReference>
<evidence type="ECO:0000256" key="14">
    <source>
        <dbReference type="SAM" id="Phobius"/>
    </source>
</evidence>
<evidence type="ECO:0000256" key="8">
    <source>
        <dbReference type="ARBA" id="ARBA00022859"/>
    </source>
</evidence>
<evidence type="ECO:0000256" key="12">
    <source>
        <dbReference type="ARBA" id="ARBA00023180"/>
    </source>
</evidence>
<keyword evidence="3" id="KW-0399">Innate immunity</keyword>
<evidence type="ECO:0000256" key="1">
    <source>
        <dbReference type="ARBA" id="ARBA00004479"/>
    </source>
</evidence>
<dbReference type="SUPFAM" id="SSF52058">
    <property type="entry name" value="L domain-like"/>
    <property type="match status" value="2"/>
</dbReference>
<keyword evidence="13" id="KW-0395">Inflammatory response</keyword>
<protein>
    <submittedName>
        <fullName evidence="18">Toll-like receptor 3</fullName>
    </submittedName>
</protein>
<evidence type="ECO:0000256" key="3">
    <source>
        <dbReference type="ARBA" id="ARBA00022588"/>
    </source>
</evidence>
<evidence type="ECO:0000256" key="4">
    <source>
        <dbReference type="ARBA" id="ARBA00022614"/>
    </source>
</evidence>
<feature type="signal peptide" evidence="15">
    <location>
        <begin position="1"/>
        <end position="28"/>
    </location>
</feature>
<dbReference type="InterPro" id="IPR001611">
    <property type="entry name" value="Leu-rich_rpt"/>
</dbReference>
<evidence type="ECO:0000313" key="17">
    <source>
        <dbReference type="Proteomes" id="UP000504632"/>
    </source>
</evidence>
<feature type="transmembrane region" description="Helical" evidence="14">
    <location>
        <begin position="705"/>
        <end position="726"/>
    </location>
</feature>
<dbReference type="Pfam" id="PF17968">
    <property type="entry name" value="Tlr3_TMD"/>
    <property type="match status" value="1"/>
</dbReference>
<gene>
    <name evidence="18" type="primary">tlr3</name>
</gene>
<dbReference type="GO" id="GO:0002224">
    <property type="term" value="P:toll-like receptor signaling pathway"/>
    <property type="evidence" value="ECO:0007669"/>
    <property type="project" value="TreeGrafter"/>
</dbReference>
<evidence type="ECO:0000256" key="5">
    <source>
        <dbReference type="ARBA" id="ARBA00022692"/>
    </source>
</evidence>
<reference evidence="18" key="2">
    <citation type="submission" date="2025-08" db="UniProtKB">
        <authorList>
            <consortium name="RefSeq"/>
        </authorList>
    </citation>
    <scope>IDENTIFICATION</scope>
</reference>
<evidence type="ECO:0000256" key="10">
    <source>
        <dbReference type="ARBA" id="ARBA00023136"/>
    </source>
</evidence>
<dbReference type="InterPro" id="IPR041015">
    <property type="entry name" value="TLR3_TMD"/>
</dbReference>
<dbReference type="PROSITE" id="PS51450">
    <property type="entry name" value="LRR"/>
    <property type="match status" value="1"/>
</dbReference>
<evidence type="ECO:0000259" key="16">
    <source>
        <dbReference type="PROSITE" id="PS50104"/>
    </source>
</evidence>
<keyword evidence="11" id="KW-0675">Receptor</keyword>
<dbReference type="Proteomes" id="UP000504632">
    <property type="component" value="Chromosome 11"/>
</dbReference>
<evidence type="ECO:0000256" key="11">
    <source>
        <dbReference type="ARBA" id="ARBA00023170"/>
    </source>
</evidence>
<evidence type="ECO:0000256" key="15">
    <source>
        <dbReference type="SAM" id="SignalP"/>
    </source>
</evidence>
<evidence type="ECO:0000256" key="2">
    <source>
        <dbReference type="ARBA" id="ARBA00009634"/>
    </source>
</evidence>
<dbReference type="CTD" id="7098"/>
<dbReference type="InterPro" id="IPR000483">
    <property type="entry name" value="Cys-rich_flank_reg_C"/>
</dbReference>
<feature type="chain" id="PRO_5027086299" evidence="15">
    <location>
        <begin position="29"/>
        <end position="905"/>
    </location>
</feature>
<dbReference type="InterPro" id="IPR032675">
    <property type="entry name" value="LRR_dom_sf"/>
</dbReference>
<dbReference type="Gene3D" id="3.40.50.10140">
    <property type="entry name" value="Toll/interleukin-1 receptor homology (TIR) domain"/>
    <property type="match status" value="1"/>
</dbReference>
<keyword evidence="8" id="KW-0391">Immunity</keyword>
<dbReference type="OrthoDB" id="676979at2759"/>
<evidence type="ECO:0000313" key="18">
    <source>
        <dbReference type="RefSeq" id="XP_030643535.1"/>
    </source>
</evidence>
<evidence type="ECO:0000256" key="13">
    <source>
        <dbReference type="ARBA" id="ARBA00023198"/>
    </source>
</evidence>
<keyword evidence="6 15" id="KW-0732">Signal</keyword>
<reference evidence="17" key="1">
    <citation type="submission" date="2024-06" db="UniProtKB">
        <authorList>
            <consortium name="RefSeq"/>
        </authorList>
    </citation>
    <scope>NUCLEOTIDE SEQUENCE [LARGE SCALE GENOMIC DNA]</scope>
</reference>
<feature type="domain" description="TIR" evidence="16">
    <location>
        <begin position="757"/>
        <end position="898"/>
    </location>
</feature>
<proteinExistence type="inferred from homology"/>
<dbReference type="GO" id="GO:0005886">
    <property type="term" value="C:plasma membrane"/>
    <property type="evidence" value="ECO:0007669"/>
    <property type="project" value="TreeGrafter"/>
</dbReference>
<evidence type="ECO:0000256" key="9">
    <source>
        <dbReference type="ARBA" id="ARBA00022989"/>
    </source>
</evidence>
<dbReference type="GO" id="GO:0045087">
    <property type="term" value="P:innate immune response"/>
    <property type="evidence" value="ECO:0007669"/>
    <property type="project" value="UniProtKB-KW"/>
</dbReference>
<keyword evidence="17" id="KW-1185">Reference proteome</keyword>
<dbReference type="SUPFAM" id="SSF52200">
    <property type="entry name" value="Toll/Interleukin receptor TIR domain"/>
    <property type="match status" value="1"/>
</dbReference>
<name>A0A6J2WDI6_CHACN</name>
<evidence type="ECO:0000256" key="7">
    <source>
        <dbReference type="ARBA" id="ARBA00022737"/>
    </source>
</evidence>
<dbReference type="FunFam" id="3.80.10.10:FF:000137">
    <property type="entry name" value="Toll-like receptor 3"/>
    <property type="match status" value="1"/>
</dbReference>
<keyword evidence="7" id="KW-0677">Repeat</keyword>
<dbReference type="Pfam" id="PF13676">
    <property type="entry name" value="TIR_2"/>
    <property type="match status" value="1"/>
</dbReference>
<dbReference type="SMART" id="SM00365">
    <property type="entry name" value="LRR_SD22"/>
    <property type="match status" value="6"/>
</dbReference>
<dbReference type="GO" id="GO:0006954">
    <property type="term" value="P:inflammatory response"/>
    <property type="evidence" value="ECO:0007669"/>
    <property type="project" value="UniProtKB-KW"/>
</dbReference>
<dbReference type="AlphaFoldDB" id="A0A6J2WDI6"/>
<dbReference type="InterPro" id="IPR000157">
    <property type="entry name" value="TIR_dom"/>
</dbReference>